<dbReference type="KEGG" id="clus:A9F13_08g01012"/>
<evidence type="ECO:0000259" key="4">
    <source>
        <dbReference type="Pfam" id="PF06978"/>
    </source>
</evidence>
<comment type="subcellular location">
    <subcellularLocation>
        <location evidence="1">Nucleus</location>
    </subcellularLocation>
</comment>
<keyword evidence="3" id="KW-0539">Nucleus</keyword>
<dbReference type="InterPro" id="IPR012590">
    <property type="entry name" value="POPLD_dom"/>
</dbReference>
<evidence type="ECO:0000256" key="1">
    <source>
        <dbReference type="ARBA" id="ARBA00004123"/>
    </source>
</evidence>
<evidence type="ECO:0000256" key="3">
    <source>
        <dbReference type="ARBA" id="ARBA00023242"/>
    </source>
</evidence>
<evidence type="ECO:0000259" key="5">
    <source>
        <dbReference type="Pfam" id="PF08170"/>
    </source>
</evidence>
<dbReference type="EMBL" id="LYUB02000008">
    <property type="protein sequence ID" value="OVF08405.1"/>
    <property type="molecule type" value="Genomic_DNA"/>
</dbReference>
<keyword evidence="2" id="KW-0819">tRNA processing</keyword>
<evidence type="ECO:0000256" key="2">
    <source>
        <dbReference type="ARBA" id="ARBA00022694"/>
    </source>
</evidence>
<sequence length="745" mass="84878">MPPKPPPNSKKTKLYNSRAIRSESVDPAVKDGVLDVSQFLSSREYEIRAFEQSQLNTKYATSTRVFQSLPRTLRRRTASHNVKRIPKRLRNKALREMQNSVSGTPDKKPHLRGRELYRLKMQKRLLRLASKIKEMKELPRVQGTSVQEKIKILNKQIDESRKKRTVSLNNKVGAHDICATNALAPKPSGNMKFAHRQKEFTWCPTHIWHAKRFHMMKRWGFQIPFSPNQKCFRSTSRAAKQATLAYETSYYGEFITEFPTTESLCAWLTTFTKYNSPVPEWLLGSKVYNDWIYVDDKKFALGTVVVDLPLKKILVRVHPSVYEDFFSKVVEWAPEGVTTIDSRFALGSIQLHGPTALQSLAKVLHLESASAAVSDAWRWCSQVADSSNIPIGTVFCFFAKDPRFWKHPVNPPPSSKRGGDFLFENQRFVEPSALSSLLSSEGRTASYDNMYSLKQLGKEFANHDPSSTHIHGASKLPVLIYKMANGTWCVNMPWFWVQPVWSKLVQVKSIKTAGMRQEHQINFERGIATYPHDFPYLFEGYKEHLLLEAATQAARRKLPLSKQAPMKVEGRLQLGCDWFFLRKWIFGMKLIDRKDSVSAHGEFTEERVRIIKNADDLALVIANTRPESQKDSPIALFSRADPTHKAIVEGTYKPDVSKFPALPVVQVHLELIGKGTIRDNARIYEVTKNVSMENLVGFVTSGSFNFRQGSPTGIGLIAAHCKKQQKVYVRNVGCTTYSPARIRLI</sequence>
<evidence type="ECO:0000313" key="7">
    <source>
        <dbReference type="EMBL" id="OVF08405.1"/>
    </source>
</evidence>
<dbReference type="Proteomes" id="UP000195602">
    <property type="component" value="Unassembled WGS sequence"/>
</dbReference>
<gene>
    <name evidence="7" type="ORF">A9F13_08g01012</name>
</gene>
<protein>
    <submittedName>
        <fullName evidence="7">Ribonuclease P/MRP protein subunit</fullName>
    </submittedName>
</protein>
<feature type="domain" description="POPLD" evidence="5">
    <location>
        <begin position="487"/>
        <end position="565"/>
    </location>
</feature>
<accession>A0AA91T1W4</accession>
<feature type="domain" description="POP1 C-terminal" evidence="6">
    <location>
        <begin position="692"/>
        <end position="744"/>
    </location>
</feature>
<evidence type="ECO:0000259" key="6">
    <source>
        <dbReference type="Pfam" id="PF22770"/>
    </source>
</evidence>
<dbReference type="GO" id="GO:0005655">
    <property type="term" value="C:nucleolar ribonuclease P complex"/>
    <property type="evidence" value="ECO:0007669"/>
    <property type="project" value="InterPro"/>
</dbReference>
<proteinExistence type="predicted"/>
<dbReference type="InterPro" id="IPR009723">
    <property type="entry name" value="Pop1_N"/>
</dbReference>
<dbReference type="Pfam" id="PF22770">
    <property type="entry name" value="POP1_C"/>
    <property type="match status" value="1"/>
</dbReference>
<dbReference type="Pfam" id="PF08170">
    <property type="entry name" value="POPLD"/>
    <property type="match status" value="1"/>
</dbReference>
<dbReference type="PANTHER" id="PTHR22731">
    <property type="entry name" value="RIBONUCLEASES P/MRP PROTEIN SUBUNIT POP1"/>
    <property type="match status" value="1"/>
</dbReference>
<dbReference type="InterPro" id="IPR039182">
    <property type="entry name" value="Pop1"/>
</dbReference>
<comment type="caution">
    <text evidence="7">The sequence shown here is derived from an EMBL/GenBank/DDBJ whole genome shotgun (WGS) entry which is preliminary data.</text>
</comment>
<dbReference type="Gene3D" id="2.40.30.110">
    <property type="entry name" value="Aminomethyltransferase beta-barrel domains"/>
    <property type="match status" value="1"/>
</dbReference>
<evidence type="ECO:0000313" key="8">
    <source>
        <dbReference type="Proteomes" id="UP000195602"/>
    </source>
</evidence>
<feature type="domain" description="Pop1 N-terminal" evidence="4">
    <location>
        <begin position="39"/>
        <end position="256"/>
    </location>
</feature>
<dbReference type="PANTHER" id="PTHR22731:SF3">
    <property type="entry name" value="RIBONUCLEASES P_MRP PROTEIN SUBUNIT POP1"/>
    <property type="match status" value="1"/>
</dbReference>
<dbReference type="Pfam" id="PF06978">
    <property type="entry name" value="POP1_N"/>
    <property type="match status" value="1"/>
</dbReference>
<dbReference type="InterPro" id="IPR055079">
    <property type="entry name" value="POP1_C"/>
</dbReference>
<dbReference type="GO" id="GO:0001682">
    <property type="term" value="P:tRNA 5'-leader removal"/>
    <property type="evidence" value="ECO:0007669"/>
    <property type="project" value="InterPro"/>
</dbReference>
<organism evidence="7 8">
    <name type="scientific">Clavispora lusitaniae</name>
    <name type="common">Candida lusitaniae</name>
    <dbReference type="NCBI Taxonomy" id="36911"/>
    <lineage>
        <taxon>Eukaryota</taxon>
        <taxon>Fungi</taxon>
        <taxon>Dikarya</taxon>
        <taxon>Ascomycota</taxon>
        <taxon>Saccharomycotina</taxon>
        <taxon>Pichiomycetes</taxon>
        <taxon>Metschnikowiaceae</taxon>
        <taxon>Clavispora</taxon>
    </lineage>
</organism>
<reference evidence="7 8" key="1">
    <citation type="submission" date="2017-04" db="EMBL/GenBank/DDBJ databases">
        <title>Draft genome of the yeast Clavispora lusitaniae type strain CBS 6936.</title>
        <authorList>
            <person name="Durrens P."/>
            <person name="Klopp C."/>
            <person name="Biteau N."/>
            <person name="Fitton-Ouhabi V."/>
            <person name="Dementhon K."/>
            <person name="Accoceberry I."/>
            <person name="Sherman D.J."/>
            <person name="Noel T."/>
        </authorList>
    </citation>
    <scope>NUCLEOTIDE SEQUENCE [LARGE SCALE GENOMIC DNA]</scope>
    <source>
        <strain evidence="7 8">CBS 6936</strain>
    </source>
</reference>
<dbReference type="GO" id="GO:0000172">
    <property type="term" value="C:ribonuclease MRP complex"/>
    <property type="evidence" value="ECO:0007669"/>
    <property type="project" value="InterPro"/>
</dbReference>
<name>A0AA91T1W4_CLALS</name>
<dbReference type="AlphaFoldDB" id="A0AA91T1W4"/>